<feature type="transmembrane region" description="Helical" evidence="1">
    <location>
        <begin position="100"/>
        <end position="126"/>
    </location>
</feature>
<accession>A0ABP6YTS2</accession>
<name>A0ABP6YTS2_9ACTN</name>
<keyword evidence="3" id="KW-1185">Reference proteome</keyword>
<feature type="transmembrane region" description="Helical" evidence="1">
    <location>
        <begin position="133"/>
        <end position="152"/>
    </location>
</feature>
<keyword evidence="2" id="KW-0808">Transferase</keyword>
<feature type="transmembrane region" description="Helical" evidence="1">
    <location>
        <begin position="12"/>
        <end position="33"/>
    </location>
</feature>
<organism evidence="2 3">
    <name type="scientific">Kineosporia mesophila</name>
    <dbReference type="NCBI Taxonomy" id="566012"/>
    <lineage>
        <taxon>Bacteria</taxon>
        <taxon>Bacillati</taxon>
        <taxon>Actinomycetota</taxon>
        <taxon>Actinomycetes</taxon>
        <taxon>Kineosporiales</taxon>
        <taxon>Kineosporiaceae</taxon>
        <taxon>Kineosporia</taxon>
    </lineage>
</organism>
<feature type="transmembrane region" description="Helical" evidence="1">
    <location>
        <begin position="388"/>
        <end position="408"/>
    </location>
</feature>
<evidence type="ECO:0000256" key="1">
    <source>
        <dbReference type="SAM" id="Phobius"/>
    </source>
</evidence>
<feature type="transmembrane region" description="Helical" evidence="1">
    <location>
        <begin position="435"/>
        <end position="454"/>
    </location>
</feature>
<dbReference type="Proteomes" id="UP001501074">
    <property type="component" value="Unassembled WGS sequence"/>
</dbReference>
<feature type="transmembrane region" description="Helical" evidence="1">
    <location>
        <begin position="244"/>
        <end position="264"/>
    </location>
</feature>
<proteinExistence type="predicted"/>
<gene>
    <name evidence="2" type="ORF">GCM10022223_00010</name>
</gene>
<protein>
    <submittedName>
        <fullName evidence="2">Glycosyl transferase</fullName>
    </submittedName>
</protein>
<dbReference type="EMBL" id="BAAAZO010000001">
    <property type="protein sequence ID" value="GAA3589562.1"/>
    <property type="molecule type" value="Genomic_DNA"/>
</dbReference>
<feature type="transmembrane region" description="Helical" evidence="1">
    <location>
        <begin position="192"/>
        <end position="210"/>
    </location>
</feature>
<keyword evidence="1" id="KW-0812">Transmembrane</keyword>
<keyword evidence="1" id="KW-0472">Membrane</keyword>
<feature type="transmembrane region" description="Helical" evidence="1">
    <location>
        <begin position="158"/>
        <end position="180"/>
    </location>
</feature>
<reference evidence="3" key="1">
    <citation type="journal article" date="2019" name="Int. J. Syst. Evol. Microbiol.">
        <title>The Global Catalogue of Microorganisms (GCM) 10K type strain sequencing project: providing services to taxonomists for standard genome sequencing and annotation.</title>
        <authorList>
            <consortium name="The Broad Institute Genomics Platform"/>
            <consortium name="The Broad Institute Genome Sequencing Center for Infectious Disease"/>
            <person name="Wu L."/>
            <person name="Ma J."/>
        </authorList>
    </citation>
    <scope>NUCLEOTIDE SEQUENCE [LARGE SCALE GENOMIC DNA]</scope>
    <source>
        <strain evidence="3">JCM 16902</strain>
    </source>
</reference>
<keyword evidence="1" id="KW-1133">Transmembrane helix</keyword>
<evidence type="ECO:0000313" key="3">
    <source>
        <dbReference type="Proteomes" id="UP001501074"/>
    </source>
</evidence>
<dbReference type="GO" id="GO:0016740">
    <property type="term" value="F:transferase activity"/>
    <property type="evidence" value="ECO:0007669"/>
    <property type="project" value="UniProtKB-KW"/>
</dbReference>
<feature type="transmembrane region" description="Helical" evidence="1">
    <location>
        <begin position="319"/>
        <end position="338"/>
    </location>
</feature>
<sequence length="604" mass="63891">MPRPRREDPSGPALVLIALAALGFGLAATAGLWGDPAGRVIDGNIPDAMHYSWWLGHTPHAIGNVENPFLTSDMNWPDGVGAMNNTTLILPALLLSPFSLLFSSLFTLNLLNLLAVPLCFAAGYWALRKVPGVSSGAAAIGAVCFAISPAVVNSLTGHITMAFAPGLPILLALSVEAWRTDQRRTSGFEQHSPLRIGLWLGLVTLAQVFIGEEVLFQAAVGAVLIMVTAAVCRPRQVRTGALRLARTLATAFAVFLPIAAYPLYLQFFGPHANHGSPFTKDYFGADVTAFFTPTSGVLVHSAANLDRAKHFAGGIEEHLAYLGWPLIVVCLITMVLGWRMLAVRCVAVGLLVSAALSLGGRLWIDGVWTEHKGPYALVQSLPVLESSLATRFGLLVAVFAGAMLALAVQGLRSGSRHRLLQPPIPSGRTSSRKAVTARAAGAIGVSLACLVPLLPSTVPVVDAPAIPKYFTTQAKQFPSDTVVVVLPYPVATLPTAMRWQSASGYSFKMPGGYYLGPAQDGQAYVGGAADPATAQLLTEVQYTGDVPVITPANRAQAQADIQAWGADKIVLGPDPSQDALRRTVTALIDREPVAEDGVLVWDLT</sequence>
<feature type="transmembrane region" description="Helical" evidence="1">
    <location>
        <begin position="345"/>
        <end position="364"/>
    </location>
</feature>
<feature type="transmembrane region" description="Helical" evidence="1">
    <location>
        <begin position="216"/>
        <end position="232"/>
    </location>
</feature>
<comment type="caution">
    <text evidence="2">The sequence shown here is derived from an EMBL/GenBank/DDBJ whole genome shotgun (WGS) entry which is preliminary data.</text>
</comment>
<evidence type="ECO:0000313" key="2">
    <source>
        <dbReference type="EMBL" id="GAA3589562.1"/>
    </source>
</evidence>